<organism evidence="2 3">
    <name type="scientific">Sorangium cellulosum</name>
    <name type="common">Polyangium cellulosum</name>
    <dbReference type="NCBI Taxonomy" id="56"/>
    <lineage>
        <taxon>Bacteria</taxon>
        <taxon>Pseudomonadati</taxon>
        <taxon>Myxococcota</taxon>
        <taxon>Polyangia</taxon>
        <taxon>Polyangiales</taxon>
        <taxon>Polyangiaceae</taxon>
        <taxon>Sorangium</taxon>
    </lineage>
</organism>
<reference evidence="2 3" key="1">
    <citation type="submission" date="2014-02" db="EMBL/GenBank/DDBJ databases">
        <title>The small core and large imbalanced accessory genome model reveals a collaborative survival strategy of Sorangium cellulosum strains in nature.</title>
        <authorList>
            <person name="Han K."/>
            <person name="Peng R."/>
            <person name="Blom J."/>
            <person name="Li Y.-Z."/>
        </authorList>
    </citation>
    <scope>NUCLEOTIDE SEQUENCE [LARGE SCALE GENOMIC DNA]</scope>
    <source>
        <strain evidence="2 3">So0011-07</strain>
    </source>
</reference>
<protein>
    <submittedName>
        <fullName evidence="2">Uncharacterized protein</fullName>
    </submittedName>
</protein>
<gene>
    <name evidence="2" type="ORF">BE17_16420</name>
</gene>
<name>A0A150RZW0_SORCE</name>
<comment type="caution">
    <text evidence="2">The sequence shown here is derived from an EMBL/GenBank/DDBJ whole genome shotgun (WGS) entry which is preliminary data.</text>
</comment>
<evidence type="ECO:0000256" key="1">
    <source>
        <dbReference type="SAM" id="Phobius"/>
    </source>
</evidence>
<evidence type="ECO:0000313" key="2">
    <source>
        <dbReference type="EMBL" id="KYF85660.1"/>
    </source>
</evidence>
<accession>A0A150RZW0</accession>
<keyword evidence="1" id="KW-1133">Transmembrane helix</keyword>
<feature type="transmembrane region" description="Helical" evidence="1">
    <location>
        <begin position="20"/>
        <end position="40"/>
    </location>
</feature>
<proteinExistence type="predicted"/>
<evidence type="ECO:0000313" key="3">
    <source>
        <dbReference type="Proteomes" id="UP000075635"/>
    </source>
</evidence>
<sequence length="229" mass="24312">MPAPTVQEDIMSDRRSSVHYSIFVALAGIGIAATMSGCGLGQPEQPGEGEELFGTADGAVRRTSELKADLTMPDECLATWPGATPPTGKATFRFITDTARRNFAQLVTLNDLHVLPNMRLVFTTGDIRKGAPGDTSEPPLLVGSLSEATDGPAVGEPPGTFIADAAGDGRIGFGYSMTEAATMSLKALAQQVKYEPDKHYIDLRTDKCPNGFMSGTFRYPEASDYPGGF</sequence>
<dbReference type="EMBL" id="JEMB01001660">
    <property type="protein sequence ID" value="KYF85660.1"/>
    <property type="molecule type" value="Genomic_DNA"/>
</dbReference>
<keyword evidence="1" id="KW-0812">Transmembrane</keyword>
<dbReference type="AlphaFoldDB" id="A0A150RZW0"/>
<dbReference type="Proteomes" id="UP000075635">
    <property type="component" value="Unassembled WGS sequence"/>
</dbReference>
<keyword evidence="1" id="KW-0472">Membrane</keyword>